<dbReference type="InterPro" id="IPR058240">
    <property type="entry name" value="rSAM_sf"/>
</dbReference>
<dbReference type="SUPFAM" id="SSF102114">
    <property type="entry name" value="Radical SAM enzymes"/>
    <property type="match status" value="1"/>
</dbReference>
<feature type="domain" description="Radical SAM core" evidence="4">
    <location>
        <begin position="22"/>
        <end position="198"/>
    </location>
</feature>
<dbReference type="AlphaFoldDB" id="A0A2N6TLW0"/>
<dbReference type="PANTHER" id="PTHR43432">
    <property type="entry name" value="SLR0285 PROTEIN"/>
    <property type="match status" value="1"/>
</dbReference>
<protein>
    <submittedName>
        <fullName evidence="5">Radical SAM protein</fullName>
    </submittedName>
</protein>
<dbReference type="SFLD" id="SFLDG01084">
    <property type="entry name" value="Uncharacterised_Radical_SAM_Su"/>
    <property type="match status" value="1"/>
</dbReference>
<dbReference type="SFLD" id="SFLDS00029">
    <property type="entry name" value="Radical_SAM"/>
    <property type="match status" value="1"/>
</dbReference>
<proteinExistence type="predicted"/>
<dbReference type="InterPro" id="IPR040086">
    <property type="entry name" value="MJ0683-like"/>
</dbReference>
<dbReference type="GO" id="GO:0046872">
    <property type="term" value="F:metal ion binding"/>
    <property type="evidence" value="ECO:0007669"/>
    <property type="project" value="UniProtKB-KW"/>
</dbReference>
<dbReference type="Pfam" id="PF04055">
    <property type="entry name" value="Radical_SAM"/>
    <property type="match status" value="1"/>
</dbReference>
<accession>A0A2N6TLW0</accession>
<organism evidence="5 6">
    <name type="scientific">Fusobacterium nucleatum</name>
    <dbReference type="NCBI Taxonomy" id="851"/>
    <lineage>
        <taxon>Bacteria</taxon>
        <taxon>Fusobacteriati</taxon>
        <taxon>Fusobacteriota</taxon>
        <taxon>Fusobacteriia</taxon>
        <taxon>Fusobacteriales</taxon>
        <taxon>Fusobacteriaceae</taxon>
        <taxon>Fusobacterium</taxon>
    </lineage>
</organism>
<dbReference type="PANTHER" id="PTHR43432:SF6">
    <property type="entry name" value="RADICAL SAM CORE DOMAIN-CONTAINING PROTEIN"/>
    <property type="match status" value="1"/>
</dbReference>
<evidence type="ECO:0000259" key="4">
    <source>
        <dbReference type="Pfam" id="PF04055"/>
    </source>
</evidence>
<dbReference type="RefSeq" id="WP_158391987.1">
    <property type="nucleotide sequence ID" value="NZ_PNHC01000002.1"/>
</dbReference>
<sequence length="258" mass="30081">MKKIKRKTMLYKTGVEYGDYTINHVLGCSHGCNYPCYAFLMAKRFGKVKSYDEWIEPYLVENTLELLEKEIPKLKNKIESVQLCFSTDPFMLGYKEIEKMSIKVIKLLNDNNIKCKVLTKGILPKELAKLSKENEYGITLISLNEGFQKKIEPGASSYKDRLAALKYLHSKGFKTWVSIEPYPTPNIIEQDLKKILKKLIFVDKIIFGRTNYSKNVTSYKEHKVFYNEQAYIVIEFCKKNNIQYHIKKGTITISKNKK</sequence>
<dbReference type="EMBL" id="PNHC01000002">
    <property type="protein sequence ID" value="PMC70328.1"/>
    <property type="molecule type" value="Genomic_DNA"/>
</dbReference>
<comment type="caution">
    <text evidence="5">The sequence shown here is derived from an EMBL/GenBank/DDBJ whole genome shotgun (WGS) entry which is preliminary data.</text>
</comment>
<evidence type="ECO:0000256" key="3">
    <source>
        <dbReference type="ARBA" id="ARBA00023014"/>
    </source>
</evidence>
<evidence type="ECO:0000256" key="2">
    <source>
        <dbReference type="ARBA" id="ARBA00023004"/>
    </source>
</evidence>
<name>A0A2N6TLW0_FUSNU</name>
<dbReference type="Gene3D" id="3.80.30.30">
    <property type="match status" value="1"/>
</dbReference>
<keyword evidence="1" id="KW-0479">Metal-binding</keyword>
<dbReference type="Proteomes" id="UP000235733">
    <property type="component" value="Unassembled WGS sequence"/>
</dbReference>
<dbReference type="GO" id="GO:0051536">
    <property type="term" value="F:iron-sulfur cluster binding"/>
    <property type="evidence" value="ECO:0007669"/>
    <property type="project" value="UniProtKB-KW"/>
</dbReference>
<dbReference type="GO" id="GO:0003824">
    <property type="term" value="F:catalytic activity"/>
    <property type="evidence" value="ECO:0007669"/>
    <property type="project" value="InterPro"/>
</dbReference>
<keyword evidence="2" id="KW-0408">Iron</keyword>
<evidence type="ECO:0000256" key="1">
    <source>
        <dbReference type="ARBA" id="ARBA00022723"/>
    </source>
</evidence>
<keyword evidence="3" id="KW-0411">Iron-sulfur</keyword>
<gene>
    <name evidence="5" type="ORF">CJ209_03495</name>
</gene>
<evidence type="ECO:0000313" key="5">
    <source>
        <dbReference type="EMBL" id="PMC70328.1"/>
    </source>
</evidence>
<evidence type="ECO:0000313" key="6">
    <source>
        <dbReference type="Proteomes" id="UP000235733"/>
    </source>
</evidence>
<reference evidence="5 6" key="1">
    <citation type="submission" date="2017-09" db="EMBL/GenBank/DDBJ databases">
        <title>Bacterial strain isolated from the female urinary microbiota.</title>
        <authorList>
            <person name="Thomas-White K."/>
            <person name="Kumar N."/>
            <person name="Forster S."/>
            <person name="Putonti C."/>
            <person name="Lawley T."/>
            <person name="Wolfe A.J."/>
        </authorList>
    </citation>
    <scope>NUCLEOTIDE SEQUENCE [LARGE SCALE GENOMIC DNA]</scope>
    <source>
        <strain evidence="5 6">UMB0249</strain>
    </source>
</reference>
<dbReference type="InterPro" id="IPR007197">
    <property type="entry name" value="rSAM"/>
</dbReference>